<name>A0A3B4AQL8_9GOBI</name>
<dbReference type="Gene3D" id="1.10.880.10">
    <property type="entry name" value="Transcription factor, Skn-1-like, DNA-binding domain"/>
    <property type="match status" value="1"/>
</dbReference>
<feature type="domain" description="BZIP" evidence="8">
    <location>
        <begin position="22"/>
        <end position="71"/>
    </location>
</feature>
<accession>A0A3B4AQL8</accession>
<dbReference type="InterPro" id="IPR047167">
    <property type="entry name" value="NFE2-like"/>
</dbReference>
<evidence type="ECO:0000313" key="9">
    <source>
        <dbReference type="Ensembl" id="ENSPMGP00000018641.1"/>
    </source>
</evidence>
<dbReference type="Proteomes" id="UP000261520">
    <property type="component" value="Unplaced"/>
</dbReference>
<comment type="similarity">
    <text evidence="1">Belongs to the bZIP family. CNC subfamily.</text>
</comment>
<dbReference type="PROSITE" id="PS00036">
    <property type="entry name" value="BZIP_BASIC"/>
    <property type="match status" value="1"/>
</dbReference>
<dbReference type="PANTHER" id="PTHR24411:SF55">
    <property type="entry name" value="SEGMENTATION PROTEIN CAP'N'COLLAR"/>
    <property type="match status" value="1"/>
</dbReference>
<dbReference type="InterPro" id="IPR008917">
    <property type="entry name" value="TF_DNA-bd_sf"/>
</dbReference>
<reference evidence="9" key="1">
    <citation type="submission" date="2025-08" db="UniProtKB">
        <authorList>
            <consortium name="Ensembl"/>
        </authorList>
    </citation>
    <scope>IDENTIFICATION</scope>
</reference>
<evidence type="ECO:0000256" key="5">
    <source>
        <dbReference type="ARBA" id="ARBA00023163"/>
    </source>
</evidence>
<sequence>MNKNDFQELLDKQNLTQEQLELVRDMRRRSKNRQAAQRCRKRKLDCIYNLQCEINKLKTEREKLIQEKSRLCQLRVKTCHSVFTLCQRVCAGADLPPDQLQLLDKNTFAECPLASYAPIIDSLLSSSQPQQSTQLPPSGAAEDVRFFSTESHFSGTKT</sequence>
<dbReference type="PANTHER" id="PTHR24411">
    <property type="entry name" value="NUCLEAR FACTOR ERYTHROID 2-RELATED FACTOR"/>
    <property type="match status" value="1"/>
</dbReference>
<evidence type="ECO:0000313" key="10">
    <source>
        <dbReference type="Proteomes" id="UP000261520"/>
    </source>
</evidence>
<dbReference type="InterPro" id="IPR004827">
    <property type="entry name" value="bZIP"/>
</dbReference>
<dbReference type="SUPFAM" id="SSF47454">
    <property type="entry name" value="A DNA-binding domain in eukaryotic transcription factors"/>
    <property type="match status" value="1"/>
</dbReference>
<dbReference type="SMART" id="SM00338">
    <property type="entry name" value="BRLZ"/>
    <property type="match status" value="1"/>
</dbReference>
<evidence type="ECO:0000256" key="2">
    <source>
        <dbReference type="ARBA" id="ARBA00023015"/>
    </source>
</evidence>
<dbReference type="GO" id="GO:0005634">
    <property type="term" value="C:nucleus"/>
    <property type="evidence" value="ECO:0007669"/>
    <property type="project" value="TreeGrafter"/>
</dbReference>
<evidence type="ECO:0000259" key="8">
    <source>
        <dbReference type="PROSITE" id="PS50217"/>
    </source>
</evidence>
<dbReference type="Ensembl" id="ENSPMGT00000019884.1">
    <property type="protein sequence ID" value="ENSPMGP00000018641.1"/>
    <property type="gene ID" value="ENSPMGG00000015211.1"/>
</dbReference>
<keyword evidence="3" id="KW-0238">DNA-binding</keyword>
<reference evidence="9" key="2">
    <citation type="submission" date="2025-09" db="UniProtKB">
        <authorList>
            <consortium name="Ensembl"/>
        </authorList>
    </citation>
    <scope>IDENTIFICATION</scope>
</reference>
<feature type="coiled-coil region" evidence="7">
    <location>
        <begin position="47"/>
        <end position="74"/>
    </location>
</feature>
<dbReference type="GO" id="GO:0000981">
    <property type="term" value="F:DNA-binding transcription factor activity, RNA polymerase II-specific"/>
    <property type="evidence" value="ECO:0007669"/>
    <property type="project" value="TreeGrafter"/>
</dbReference>
<evidence type="ECO:0000256" key="6">
    <source>
        <dbReference type="ARBA" id="ARBA00023242"/>
    </source>
</evidence>
<keyword evidence="10" id="KW-1185">Reference proteome</keyword>
<protein>
    <recommendedName>
        <fullName evidence="8">BZIP domain-containing protein</fullName>
    </recommendedName>
</protein>
<organism evidence="9 10">
    <name type="scientific">Periophthalmus magnuspinnatus</name>
    <dbReference type="NCBI Taxonomy" id="409849"/>
    <lineage>
        <taxon>Eukaryota</taxon>
        <taxon>Metazoa</taxon>
        <taxon>Chordata</taxon>
        <taxon>Craniata</taxon>
        <taxon>Vertebrata</taxon>
        <taxon>Euteleostomi</taxon>
        <taxon>Actinopterygii</taxon>
        <taxon>Neopterygii</taxon>
        <taxon>Teleostei</taxon>
        <taxon>Neoteleostei</taxon>
        <taxon>Acanthomorphata</taxon>
        <taxon>Gobiaria</taxon>
        <taxon>Gobiiformes</taxon>
        <taxon>Gobioidei</taxon>
        <taxon>Gobiidae</taxon>
        <taxon>Oxudercinae</taxon>
        <taxon>Periophthalmus</taxon>
    </lineage>
</organism>
<evidence type="ECO:0000256" key="1">
    <source>
        <dbReference type="ARBA" id="ARBA00008157"/>
    </source>
</evidence>
<dbReference type="Pfam" id="PF03131">
    <property type="entry name" value="bZIP_Maf"/>
    <property type="match status" value="1"/>
</dbReference>
<evidence type="ECO:0000256" key="7">
    <source>
        <dbReference type="SAM" id="Coils"/>
    </source>
</evidence>
<keyword evidence="4" id="KW-0010">Activator</keyword>
<keyword evidence="7" id="KW-0175">Coiled coil</keyword>
<evidence type="ECO:0000256" key="4">
    <source>
        <dbReference type="ARBA" id="ARBA00023159"/>
    </source>
</evidence>
<dbReference type="AlphaFoldDB" id="A0A3B4AQL8"/>
<proteinExistence type="inferred from homology"/>
<keyword evidence="5" id="KW-0804">Transcription</keyword>
<dbReference type="GO" id="GO:0000978">
    <property type="term" value="F:RNA polymerase II cis-regulatory region sequence-specific DNA binding"/>
    <property type="evidence" value="ECO:0007669"/>
    <property type="project" value="InterPro"/>
</dbReference>
<dbReference type="InterPro" id="IPR004826">
    <property type="entry name" value="bZIP_Maf"/>
</dbReference>
<keyword evidence="6" id="KW-0539">Nucleus</keyword>
<dbReference type="PROSITE" id="PS50217">
    <property type="entry name" value="BZIP"/>
    <property type="match status" value="1"/>
</dbReference>
<evidence type="ECO:0000256" key="3">
    <source>
        <dbReference type="ARBA" id="ARBA00023125"/>
    </source>
</evidence>
<dbReference type="STRING" id="409849.ENSPMGP00000018641"/>
<keyword evidence="2" id="KW-0805">Transcription regulation</keyword>